<organism evidence="1 2">
    <name type="scientific">Marinobacter albus</name>
    <dbReference type="NCBI Taxonomy" id="3030833"/>
    <lineage>
        <taxon>Bacteria</taxon>
        <taxon>Pseudomonadati</taxon>
        <taxon>Pseudomonadota</taxon>
        <taxon>Gammaproteobacteria</taxon>
        <taxon>Pseudomonadales</taxon>
        <taxon>Marinobacteraceae</taxon>
        <taxon>Marinobacter</taxon>
    </lineage>
</organism>
<dbReference type="Proteomes" id="UP001223547">
    <property type="component" value="Unassembled WGS sequence"/>
</dbReference>
<keyword evidence="2" id="KW-1185">Reference proteome</keyword>
<evidence type="ECO:0000313" key="2">
    <source>
        <dbReference type="Proteomes" id="UP001223547"/>
    </source>
</evidence>
<comment type="caution">
    <text evidence="1">The sequence shown here is derived from an EMBL/GenBank/DDBJ whole genome shotgun (WGS) entry which is preliminary data.</text>
</comment>
<evidence type="ECO:0008006" key="3">
    <source>
        <dbReference type="Google" id="ProtNLM"/>
    </source>
</evidence>
<reference evidence="1 2" key="1">
    <citation type="submission" date="2023-05" db="EMBL/GenBank/DDBJ databases">
        <title>Marinobacter albus sp. nov., a marine bacterium isolated from sand in a coastal intertidal zone of huludao.</title>
        <authorList>
            <person name="Deng T."/>
        </authorList>
    </citation>
    <scope>NUCLEOTIDE SEQUENCE [LARGE SCALE GENOMIC DNA]</scope>
    <source>
        <strain evidence="1 2">M216</strain>
    </source>
</reference>
<dbReference type="RefSeq" id="WP_285367407.1">
    <property type="nucleotide sequence ID" value="NZ_JASSQD010000001.1"/>
</dbReference>
<name>A0ABT7HAL0_9GAMM</name>
<gene>
    <name evidence="1" type="ORF">QQF73_04750</name>
</gene>
<proteinExistence type="predicted"/>
<accession>A0ABT7HAL0</accession>
<protein>
    <recommendedName>
        <fullName evidence="3">Antibiotic biosynthesis monooxygenase</fullName>
    </recommendedName>
</protein>
<sequence length="49" mass="5985">MILTVARWESLDSWREFWQGQNPKQMEGMRQLGKRLSVECYEEVEDHTR</sequence>
<dbReference type="EMBL" id="JASSQD010000001">
    <property type="protein sequence ID" value="MDK9556925.1"/>
    <property type="molecule type" value="Genomic_DNA"/>
</dbReference>
<evidence type="ECO:0000313" key="1">
    <source>
        <dbReference type="EMBL" id="MDK9556925.1"/>
    </source>
</evidence>